<name>A0ACD4NLK5_9HYPH</name>
<dbReference type="Proteomes" id="UP001163223">
    <property type="component" value="Chromosome"/>
</dbReference>
<proteinExistence type="predicted"/>
<accession>A0ACD4NLK5</accession>
<protein>
    <submittedName>
        <fullName evidence="1">Uncharacterized protein</fullName>
    </submittedName>
</protein>
<evidence type="ECO:0000313" key="1">
    <source>
        <dbReference type="EMBL" id="WAJ27750.1"/>
    </source>
</evidence>
<reference evidence="1" key="1">
    <citation type="submission" date="2022-11" db="EMBL/GenBank/DDBJ databases">
        <title>beta-Carotene-producing bacterium, Jeongeuplla avenae sp. nov., alleviates the salt stress of Arabidopsis seedlings.</title>
        <authorList>
            <person name="Jiang L."/>
            <person name="Lee J."/>
        </authorList>
    </citation>
    <scope>NUCLEOTIDE SEQUENCE</scope>
    <source>
        <strain evidence="1">DY_R2A_6</strain>
    </source>
</reference>
<sequence length="59" mass="6257">MTIDKRRAAPAHPPGRRRFALGPVRLEAALFAAALAFCAVFLFGGFGEAGSFHVASAFH</sequence>
<organism evidence="1 2">
    <name type="scientific">Antarcticirhabdus aurantiaca</name>
    <dbReference type="NCBI Taxonomy" id="2606717"/>
    <lineage>
        <taxon>Bacteria</taxon>
        <taxon>Pseudomonadati</taxon>
        <taxon>Pseudomonadota</taxon>
        <taxon>Alphaproteobacteria</taxon>
        <taxon>Hyphomicrobiales</taxon>
        <taxon>Aurantimonadaceae</taxon>
        <taxon>Antarcticirhabdus</taxon>
    </lineage>
</organism>
<gene>
    <name evidence="1" type="ORF">OXU80_23370</name>
</gene>
<keyword evidence="2" id="KW-1185">Reference proteome</keyword>
<evidence type="ECO:0000313" key="2">
    <source>
        <dbReference type="Proteomes" id="UP001163223"/>
    </source>
</evidence>
<dbReference type="EMBL" id="CP113520">
    <property type="protein sequence ID" value="WAJ27750.1"/>
    <property type="molecule type" value="Genomic_DNA"/>
</dbReference>